<comment type="subcellular location">
    <subcellularLocation>
        <location evidence="1">Membrane</location>
        <topology evidence="1">Multi-pass membrane protein</topology>
    </subcellularLocation>
</comment>
<feature type="transmembrane region" description="Helical" evidence="5">
    <location>
        <begin position="20"/>
        <end position="38"/>
    </location>
</feature>
<organism evidence="6 7">
    <name type="scientific">Leptolyngbya cf. ectocarpi LEGE 11479</name>
    <dbReference type="NCBI Taxonomy" id="1828722"/>
    <lineage>
        <taxon>Bacteria</taxon>
        <taxon>Bacillati</taxon>
        <taxon>Cyanobacteriota</taxon>
        <taxon>Cyanophyceae</taxon>
        <taxon>Leptolyngbyales</taxon>
        <taxon>Leptolyngbyaceae</taxon>
        <taxon>Leptolyngbya group</taxon>
        <taxon>Leptolyngbya</taxon>
    </lineage>
</organism>
<dbReference type="InterPro" id="IPR006214">
    <property type="entry name" value="Bax_inhibitor_1-related"/>
</dbReference>
<feature type="transmembrane region" description="Helical" evidence="5">
    <location>
        <begin position="116"/>
        <end position="135"/>
    </location>
</feature>
<name>A0A928ZU36_LEPEC</name>
<reference evidence="6" key="1">
    <citation type="submission" date="2020-10" db="EMBL/GenBank/DDBJ databases">
        <authorList>
            <person name="Castelo-Branco R."/>
            <person name="Eusebio N."/>
            <person name="Adriana R."/>
            <person name="Vieira A."/>
            <person name="Brugerolle De Fraissinette N."/>
            <person name="Rezende De Castro R."/>
            <person name="Schneider M.P."/>
            <person name="Vasconcelos V."/>
            <person name="Leao P.N."/>
        </authorList>
    </citation>
    <scope>NUCLEOTIDE SEQUENCE</scope>
    <source>
        <strain evidence="6">LEGE 11479</strain>
    </source>
</reference>
<evidence type="ECO:0000256" key="3">
    <source>
        <dbReference type="ARBA" id="ARBA00022989"/>
    </source>
</evidence>
<dbReference type="RefSeq" id="WP_193993445.1">
    <property type="nucleotide sequence ID" value="NZ_JADEXP010000098.1"/>
</dbReference>
<dbReference type="AlphaFoldDB" id="A0A928ZU36"/>
<comment type="caution">
    <text evidence="6">The sequence shown here is derived from an EMBL/GenBank/DDBJ whole genome shotgun (WGS) entry which is preliminary data.</text>
</comment>
<proteinExistence type="predicted"/>
<evidence type="ECO:0000256" key="2">
    <source>
        <dbReference type="ARBA" id="ARBA00022692"/>
    </source>
</evidence>
<evidence type="ECO:0000256" key="1">
    <source>
        <dbReference type="ARBA" id="ARBA00004141"/>
    </source>
</evidence>
<feature type="transmembrane region" description="Helical" evidence="5">
    <location>
        <begin position="171"/>
        <end position="189"/>
    </location>
</feature>
<dbReference type="Pfam" id="PF01027">
    <property type="entry name" value="Bax1-I"/>
    <property type="match status" value="1"/>
</dbReference>
<evidence type="ECO:0000313" key="6">
    <source>
        <dbReference type="EMBL" id="MBE9067481.1"/>
    </source>
</evidence>
<gene>
    <name evidence="6" type="ORF">IQ260_12515</name>
</gene>
<keyword evidence="2 5" id="KW-0812">Transmembrane</keyword>
<feature type="transmembrane region" description="Helical" evidence="5">
    <location>
        <begin position="142"/>
        <end position="165"/>
    </location>
</feature>
<dbReference type="Proteomes" id="UP000615026">
    <property type="component" value="Unassembled WGS sequence"/>
</dbReference>
<keyword evidence="3 5" id="KW-1133">Transmembrane helix</keyword>
<feature type="transmembrane region" description="Helical" evidence="5">
    <location>
        <begin position="89"/>
        <end position="110"/>
    </location>
</feature>
<feature type="transmembrane region" description="Helical" evidence="5">
    <location>
        <begin position="201"/>
        <end position="220"/>
    </location>
</feature>
<keyword evidence="7" id="KW-1185">Reference proteome</keyword>
<protein>
    <submittedName>
        <fullName evidence="6">US12 family protein</fullName>
    </submittedName>
</protein>
<accession>A0A928ZU36</accession>
<evidence type="ECO:0000313" key="7">
    <source>
        <dbReference type="Proteomes" id="UP000615026"/>
    </source>
</evidence>
<evidence type="ECO:0000256" key="4">
    <source>
        <dbReference type="ARBA" id="ARBA00023136"/>
    </source>
</evidence>
<feature type="transmembrane region" description="Helical" evidence="5">
    <location>
        <begin position="58"/>
        <end position="77"/>
    </location>
</feature>
<evidence type="ECO:0000256" key="5">
    <source>
        <dbReference type="SAM" id="Phobius"/>
    </source>
</evidence>
<sequence length="228" mass="24431">MIMVAQARPSERAEFIKRTYTHLAGAVGAFVVVEFLFFQLGIAELLARVFLGGGRFGWLALLGGFALLGYLASNMAAKADDVNAQYTGLGLYVVGEAIIFAPLLYVAAAFSDPSVIPTAGIITLFLFGGLTAVAFTSGKDFAFLGGVLKIGGMVALGLIVCSLLFGFSLGLFFSFFMVAFAAAAILYKTSNVMHRYATNQHVAASLELFAAVMLLFWYVLRILMSSRR</sequence>
<dbReference type="GO" id="GO:0016020">
    <property type="term" value="C:membrane"/>
    <property type="evidence" value="ECO:0007669"/>
    <property type="project" value="UniProtKB-SubCell"/>
</dbReference>
<dbReference type="EMBL" id="JADEXP010000098">
    <property type="protein sequence ID" value="MBE9067481.1"/>
    <property type="molecule type" value="Genomic_DNA"/>
</dbReference>
<keyword evidence="4 5" id="KW-0472">Membrane</keyword>